<keyword evidence="8" id="KW-1185">Reference proteome</keyword>
<dbReference type="EnsemblMetazoa" id="CLYHEMT003549.2">
    <property type="protein sequence ID" value="CLYHEMP003549.2"/>
    <property type="gene ID" value="CLYHEMG003549"/>
</dbReference>
<evidence type="ECO:0000256" key="6">
    <source>
        <dbReference type="SAM" id="Phobius"/>
    </source>
</evidence>
<keyword evidence="3 6" id="KW-0812">Transmembrane</keyword>
<dbReference type="OrthoDB" id="10261452at2759"/>
<name>A0A7M5TXZ9_9CNID</name>
<comment type="similarity">
    <text evidence="2">Belongs to the TMEM14 family.</text>
</comment>
<organism evidence="7 8">
    <name type="scientific">Clytia hemisphaerica</name>
    <dbReference type="NCBI Taxonomy" id="252671"/>
    <lineage>
        <taxon>Eukaryota</taxon>
        <taxon>Metazoa</taxon>
        <taxon>Cnidaria</taxon>
        <taxon>Hydrozoa</taxon>
        <taxon>Hydroidolina</taxon>
        <taxon>Leptothecata</taxon>
        <taxon>Obeliida</taxon>
        <taxon>Clytiidae</taxon>
        <taxon>Clytia</taxon>
    </lineage>
</organism>
<evidence type="ECO:0000313" key="8">
    <source>
        <dbReference type="Proteomes" id="UP000594262"/>
    </source>
</evidence>
<dbReference type="Pfam" id="PF03647">
    <property type="entry name" value="Tmemb_14"/>
    <property type="match status" value="1"/>
</dbReference>
<dbReference type="GeneID" id="136813891"/>
<evidence type="ECO:0008006" key="9">
    <source>
        <dbReference type="Google" id="ProtNLM"/>
    </source>
</evidence>
<feature type="transmembrane region" description="Helical" evidence="6">
    <location>
        <begin position="82"/>
        <end position="101"/>
    </location>
</feature>
<keyword evidence="4 6" id="KW-1133">Transmembrane helix</keyword>
<protein>
    <recommendedName>
        <fullName evidence="9">Transmembrane protein 14C</fullName>
    </recommendedName>
</protein>
<reference evidence="7" key="1">
    <citation type="submission" date="2021-01" db="UniProtKB">
        <authorList>
            <consortium name="EnsemblMetazoa"/>
        </authorList>
    </citation>
    <scope>IDENTIFICATION</scope>
</reference>
<dbReference type="AlphaFoldDB" id="A0A7M5TXZ9"/>
<feature type="transmembrane region" description="Helical" evidence="6">
    <location>
        <begin position="31"/>
        <end position="50"/>
    </location>
</feature>
<dbReference type="PANTHER" id="PTHR12668">
    <property type="entry name" value="TRANSMEMBRANE PROTEIN 14, 15"/>
    <property type="match status" value="1"/>
</dbReference>
<feature type="transmembrane region" description="Helical" evidence="6">
    <location>
        <begin position="56"/>
        <end position="75"/>
    </location>
</feature>
<dbReference type="PANTHER" id="PTHR12668:SF43">
    <property type="entry name" value="TRANSMEMBRANE PROTEIN 14 HOMOLOG"/>
    <property type="match status" value="1"/>
</dbReference>
<evidence type="ECO:0000313" key="7">
    <source>
        <dbReference type="EnsemblMetazoa" id="CLYHEMP003549.2"/>
    </source>
</evidence>
<dbReference type="InterPro" id="IPR005349">
    <property type="entry name" value="TMEM14"/>
</dbReference>
<dbReference type="InterPro" id="IPR044890">
    <property type="entry name" value="TMEM14_sf"/>
</dbReference>
<comment type="subcellular location">
    <subcellularLocation>
        <location evidence="1">Membrane</location>
    </subcellularLocation>
</comment>
<dbReference type="Gene3D" id="1.10.10.1740">
    <property type="entry name" value="Transmembrane protein 14-like"/>
    <property type="match status" value="1"/>
</dbReference>
<evidence type="ECO:0000256" key="1">
    <source>
        <dbReference type="ARBA" id="ARBA00004370"/>
    </source>
</evidence>
<evidence type="ECO:0000256" key="3">
    <source>
        <dbReference type="ARBA" id="ARBA00022692"/>
    </source>
</evidence>
<accession>A0A7M5TXZ9</accession>
<keyword evidence="5 6" id="KW-0472">Membrane</keyword>
<proteinExistence type="inferred from homology"/>
<feature type="transmembrane region" description="Helical" evidence="6">
    <location>
        <begin position="6"/>
        <end position="24"/>
    </location>
</feature>
<dbReference type="RefSeq" id="XP_066926488.1">
    <property type="nucleotide sequence ID" value="XM_067070387.1"/>
</dbReference>
<sequence length="104" mass="10950">MASTDYTSYIFAIIVLLGGIIGYAKKGSIPSLAAGVVFSAILAYGASRSSANSRDVGVLLVASLILAFVMGSRFFKTGKFMPAGLVFILSVGNLIRNAYIYKQS</sequence>
<evidence type="ECO:0000256" key="4">
    <source>
        <dbReference type="ARBA" id="ARBA00022989"/>
    </source>
</evidence>
<dbReference type="GO" id="GO:0031966">
    <property type="term" value="C:mitochondrial membrane"/>
    <property type="evidence" value="ECO:0007669"/>
    <property type="project" value="TreeGrafter"/>
</dbReference>
<dbReference type="Proteomes" id="UP000594262">
    <property type="component" value="Unplaced"/>
</dbReference>
<dbReference type="GO" id="GO:0070453">
    <property type="term" value="P:regulation of heme biosynthetic process"/>
    <property type="evidence" value="ECO:0007669"/>
    <property type="project" value="TreeGrafter"/>
</dbReference>
<evidence type="ECO:0000256" key="2">
    <source>
        <dbReference type="ARBA" id="ARBA00007590"/>
    </source>
</evidence>
<evidence type="ECO:0000256" key="5">
    <source>
        <dbReference type="ARBA" id="ARBA00023136"/>
    </source>
</evidence>